<keyword evidence="3" id="KW-1185">Reference proteome</keyword>
<evidence type="ECO:0000259" key="1">
    <source>
        <dbReference type="Pfam" id="PF12728"/>
    </source>
</evidence>
<dbReference type="GO" id="GO:0003677">
    <property type="term" value="F:DNA binding"/>
    <property type="evidence" value="ECO:0007669"/>
    <property type="project" value="UniProtKB-KW"/>
</dbReference>
<dbReference type="Pfam" id="PF12728">
    <property type="entry name" value="HTH_17"/>
    <property type="match status" value="1"/>
</dbReference>
<organism evidence="2 3">
    <name type="scientific">Flavobacterium sediminis</name>
    <dbReference type="NCBI Taxonomy" id="2201181"/>
    <lineage>
        <taxon>Bacteria</taxon>
        <taxon>Pseudomonadati</taxon>
        <taxon>Bacteroidota</taxon>
        <taxon>Flavobacteriia</taxon>
        <taxon>Flavobacteriales</taxon>
        <taxon>Flavobacteriaceae</taxon>
        <taxon>Flavobacterium</taxon>
    </lineage>
</organism>
<dbReference type="InterPro" id="IPR041657">
    <property type="entry name" value="HTH_17"/>
</dbReference>
<name>A0A2U8QWQ8_9FLAO</name>
<keyword evidence="2" id="KW-0238">DNA-binding</keyword>
<dbReference type="InterPro" id="IPR010093">
    <property type="entry name" value="SinI_DNA-bd"/>
</dbReference>
<dbReference type="RefSeq" id="WP_109569983.1">
    <property type="nucleotide sequence ID" value="NZ_CP029463.1"/>
</dbReference>
<dbReference type="KEGG" id="fse:DI487_12780"/>
<dbReference type="NCBIfam" id="TIGR01764">
    <property type="entry name" value="excise"/>
    <property type="match status" value="1"/>
</dbReference>
<protein>
    <submittedName>
        <fullName evidence="2">DNA-binding protein</fullName>
    </submittedName>
</protein>
<feature type="domain" description="Helix-turn-helix" evidence="1">
    <location>
        <begin position="43"/>
        <end position="91"/>
    </location>
</feature>
<evidence type="ECO:0000313" key="3">
    <source>
        <dbReference type="Proteomes" id="UP000245429"/>
    </source>
</evidence>
<dbReference type="AlphaFoldDB" id="A0A2U8QWQ8"/>
<evidence type="ECO:0000313" key="2">
    <source>
        <dbReference type="EMBL" id="AWM14642.1"/>
    </source>
</evidence>
<proteinExistence type="predicted"/>
<reference evidence="2 3" key="1">
    <citation type="submission" date="2018-05" db="EMBL/GenBank/DDBJ databases">
        <title>Flavobacterium sp. MEBiC07310.</title>
        <authorList>
            <person name="Baek K."/>
        </authorList>
    </citation>
    <scope>NUCLEOTIDE SEQUENCE [LARGE SCALE GENOMIC DNA]</scope>
    <source>
        <strain evidence="2 3">MEBiC07310</strain>
    </source>
</reference>
<sequence>MSFYLEGITPQELKELFREAVKEEIEAVIKQQKEKSSNYTNELLTREETAKLLSVSLPTLHNWCLQGIIPSYRFNTRIRFKREDIEKLLENPRGIKHNRNK</sequence>
<accession>A0A2U8QWQ8</accession>
<dbReference type="InterPro" id="IPR009061">
    <property type="entry name" value="DNA-bd_dom_put_sf"/>
</dbReference>
<dbReference type="Proteomes" id="UP000245429">
    <property type="component" value="Chromosome"/>
</dbReference>
<dbReference type="SUPFAM" id="SSF46955">
    <property type="entry name" value="Putative DNA-binding domain"/>
    <property type="match status" value="1"/>
</dbReference>
<gene>
    <name evidence="2" type="ORF">DI487_12780</name>
</gene>
<dbReference type="OrthoDB" id="1097811at2"/>
<dbReference type="EMBL" id="CP029463">
    <property type="protein sequence ID" value="AWM14642.1"/>
    <property type="molecule type" value="Genomic_DNA"/>
</dbReference>